<dbReference type="SMART" id="SM00487">
    <property type="entry name" value="DEXDc"/>
    <property type="match status" value="1"/>
</dbReference>
<evidence type="ECO:0000256" key="2">
    <source>
        <dbReference type="ARBA" id="ARBA00022801"/>
    </source>
</evidence>
<comment type="caution">
    <text evidence="8">The sequence shown here is derived from an EMBL/GenBank/DDBJ whole genome shotgun (WGS) entry which is preliminary data.</text>
</comment>
<evidence type="ECO:0000256" key="3">
    <source>
        <dbReference type="ARBA" id="ARBA00022806"/>
    </source>
</evidence>
<dbReference type="SUPFAM" id="SSF52540">
    <property type="entry name" value="P-loop containing nucleoside triphosphate hydrolases"/>
    <property type="match status" value="2"/>
</dbReference>
<evidence type="ECO:0000313" key="8">
    <source>
        <dbReference type="EMBL" id="MYM34056.1"/>
    </source>
</evidence>
<dbReference type="GO" id="GO:0004386">
    <property type="term" value="F:helicase activity"/>
    <property type="evidence" value="ECO:0007669"/>
    <property type="project" value="UniProtKB-KW"/>
</dbReference>
<evidence type="ECO:0000259" key="7">
    <source>
        <dbReference type="PROSITE" id="PS51194"/>
    </source>
</evidence>
<feature type="domain" description="Helicase C-terminal" evidence="7">
    <location>
        <begin position="390"/>
        <end position="569"/>
    </location>
</feature>
<dbReference type="Gene3D" id="3.40.50.10810">
    <property type="entry name" value="Tandem AAA-ATPase domain"/>
    <property type="match status" value="1"/>
</dbReference>
<evidence type="ECO:0000313" key="9">
    <source>
        <dbReference type="Proteomes" id="UP000449678"/>
    </source>
</evidence>
<dbReference type="PROSITE" id="PS51194">
    <property type="entry name" value="HELICASE_CTER"/>
    <property type="match status" value="1"/>
</dbReference>
<keyword evidence="9" id="KW-1185">Reference proteome</keyword>
<dbReference type="Pfam" id="PF00271">
    <property type="entry name" value="Helicase_C"/>
    <property type="match status" value="1"/>
</dbReference>
<reference evidence="8 9" key="1">
    <citation type="submission" date="2019-12" db="EMBL/GenBank/DDBJ databases">
        <title>Novel species isolated from a subtropical stream in China.</title>
        <authorList>
            <person name="Lu H."/>
        </authorList>
    </citation>
    <scope>NUCLEOTIDE SEQUENCE [LARGE SCALE GENOMIC DNA]</scope>
    <source>
        <strain evidence="8 9">FT94W</strain>
    </source>
</reference>
<evidence type="ECO:0000256" key="4">
    <source>
        <dbReference type="ARBA" id="ARBA00022840"/>
    </source>
</evidence>
<organism evidence="8 9">
    <name type="scientific">Duganella lactea</name>
    <dbReference type="NCBI Taxonomy" id="2692173"/>
    <lineage>
        <taxon>Bacteria</taxon>
        <taxon>Pseudomonadati</taxon>
        <taxon>Pseudomonadota</taxon>
        <taxon>Betaproteobacteria</taxon>
        <taxon>Burkholderiales</taxon>
        <taxon>Oxalobacteraceae</taxon>
        <taxon>Telluria group</taxon>
        <taxon>Duganella</taxon>
    </lineage>
</organism>
<protein>
    <submittedName>
        <fullName evidence="8">DEAD/DEAH box helicase family protein</fullName>
    </submittedName>
</protein>
<feature type="coiled-coil region" evidence="5">
    <location>
        <begin position="324"/>
        <end position="351"/>
    </location>
</feature>
<dbReference type="CDD" id="cd18011">
    <property type="entry name" value="DEXDc_RapA"/>
    <property type="match status" value="1"/>
</dbReference>
<dbReference type="InterPro" id="IPR057342">
    <property type="entry name" value="DEXDc_RapA"/>
</dbReference>
<dbReference type="Gene3D" id="3.40.50.300">
    <property type="entry name" value="P-loop containing nucleotide triphosphate hydrolases"/>
    <property type="match status" value="1"/>
</dbReference>
<dbReference type="InterPro" id="IPR027417">
    <property type="entry name" value="P-loop_NTPase"/>
</dbReference>
<name>A0ABW9V2X4_9BURK</name>
<dbReference type="SMART" id="SM00490">
    <property type="entry name" value="HELICc"/>
    <property type="match status" value="1"/>
</dbReference>
<sequence>MDRMAGALLDAQVDLNPHQIDAALFATSNPLSKGCILADEVGLGKTIEAGLLIAQRWAERKRRILVIAPANLRKQWHQELADKFGITAAVLEAKSFKQAIKDGASNPFDATSVLITSYQFAGGKAKEVQSVPWDLVVIDEAHRLRNVYKPDNKTARTLKDALLSAPKVLLTATPLQNSLMELYGLVSFVDEKVFGDLDSFRSQFGSLKDVASFDALKRRIAPVCKRTLRRQVEAYVKYTKRIPLLQEFVPSADETDLYNLVSEYLQRDSLFALPNSQRQLITLVLRKLLASSTFAIAGALESLAKRLRQTLDEKSASLDLSDELDQDFEGLDELIEEIDRLEVQEAQAGKKTKTEKEILLIKAEIIELESFRDLAVSITENAKGLALLQSLKVAFAKLQGLGAAQKAIIFTESRRTQDYLLGLLAETPYAPGVILFNGTNNDARSKEVYAVWMKKYAGTDRISGSRSADTRAALVEYFKEQGTIMIATEAGAEGINLQFCSMVINYDLPWNPQRVEQRIGRCHRYGQKHDVVVVNFLNKENEADRRVYELLALKFQLFDGVFGASDEVLGAVESGVDFERRIAEIYQTCRHPDQIQSAFQQLQDDLAGEISDAMLNARKALLENFDEDVQERLRLRDQAAKASLGRLERLLMRFTQAALPQHATFDEDRTGFWLDARPAFIDSNSAHDIPLGRYELPRRTEDAHIYRLQHPLAQTLIGYAKGQQLKAGKLRINYDSYGTHVAVIKQLMGRHGTVSVNLLTVESFGSKEDHLLMAAQDDTGAVHDAESVEKLLSIPAELEELSTPLTKALGAAALVAGGEHGLDINSAFVPLSAALDQEINRQKMLILSALEIRNLASFTQETDKLDTWADDLKVSLEREIKDLDRRIKETRTMSKGAATLAEKLAAQKDQRDLEAMRDRKRRELFDSQDEIQARRDSLIGDLEKQLKQNITATRLFAVEWEVH</sequence>
<dbReference type="InterPro" id="IPR001650">
    <property type="entry name" value="Helicase_C-like"/>
</dbReference>
<keyword evidence="5" id="KW-0175">Coiled coil</keyword>
<dbReference type="EMBL" id="WWCO01000004">
    <property type="protein sequence ID" value="MYM34056.1"/>
    <property type="molecule type" value="Genomic_DNA"/>
</dbReference>
<keyword evidence="3 8" id="KW-0347">Helicase</keyword>
<dbReference type="PROSITE" id="PS51192">
    <property type="entry name" value="HELICASE_ATP_BIND_1"/>
    <property type="match status" value="1"/>
</dbReference>
<keyword evidence="1" id="KW-0547">Nucleotide-binding</keyword>
<dbReference type="InterPro" id="IPR049730">
    <property type="entry name" value="SNF2/RAD54-like_C"/>
</dbReference>
<dbReference type="Proteomes" id="UP000449678">
    <property type="component" value="Unassembled WGS sequence"/>
</dbReference>
<evidence type="ECO:0000259" key="6">
    <source>
        <dbReference type="PROSITE" id="PS51192"/>
    </source>
</evidence>
<proteinExistence type="predicted"/>
<dbReference type="CDD" id="cd18793">
    <property type="entry name" value="SF2_C_SNF"/>
    <property type="match status" value="1"/>
</dbReference>
<keyword evidence="4" id="KW-0067">ATP-binding</keyword>
<dbReference type="Pfam" id="PF00176">
    <property type="entry name" value="SNF2-rel_dom"/>
    <property type="match status" value="1"/>
</dbReference>
<dbReference type="InterPro" id="IPR038718">
    <property type="entry name" value="SNF2-like_sf"/>
</dbReference>
<evidence type="ECO:0000256" key="1">
    <source>
        <dbReference type="ARBA" id="ARBA00022741"/>
    </source>
</evidence>
<dbReference type="PANTHER" id="PTHR10799">
    <property type="entry name" value="SNF2/RAD54 HELICASE FAMILY"/>
    <property type="match status" value="1"/>
</dbReference>
<dbReference type="InterPro" id="IPR000330">
    <property type="entry name" value="SNF2_N"/>
</dbReference>
<dbReference type="InterPro" id="IPR014001">
    <property type="entry name" value="Helicase_ATP-bd"/>
</dbReference>
<keyword evidence="2" id="KW-0378">Hydrolase</keyword>
<feature type="domain" description="Helicase ATP-binding" evidence="6">
    <location>
        <begin position="26"/>
        <end position="192"/>
    </location>
</feature>
<evidence type="ECO:0000256" key="5">
    <source>
        <dbReference type="SAM" id="Coils"/>
    </source>
</evidence>
<accession>A0ABW9V2X4</accession>
<gene>
    <name evidence="8" type="ORF">GTP38_06850</name>
</gene>